<evidence type="ECO:0000313" key="2">
    <source>
        <dbReference type="EMBL" id="VDH98586.1"/>
    </source>
</evidence>
<gene>
    <name evidence="2" type="ORF">MGAL_10B085671</name>
</gene>
<name>A0A8B6C062_MYTGA</name>
<evidence type="ECO:0000256" key="1">
    <source>
        <dbReference type="SAM" id="Coils"/>
    </source>
</evidence>
<feature type="coiled-coil region" evidence="1">
    <location>
        <begin position="233"/>
        <end position="260"/>
    </location>
</feature>
<accession>A0A8B6C062</accession>
<protein>
    <submittedName>
        <fullName evidence="2">Uncharacterized protein</fullName>
    </submittedName>
</protein>
<dbReference type="AlphaFoldDB" id="A0A8B6C062"/>
<feature type="coiled-coil region" evidence="1">
    <location>
        <begin position="38"/>
        <end position="75"/>
    </location>
</feature>
<dbReference type="Proteomes" id="UP000596742">
    <property type="component" value="Unassembled WGS sequence"/>
</dbReference>
<dbReference type="OrthoDB" id="49395at2759"/>
<sequence length="316" mass="36819">MAPLMAIVDTTNISSHIVRSIEIPLREIINSTVESRISEMLKEEVDSLQQNIEDNRNQMTNIATLRKEIAAAEKRTSRKIFKQLKNLTKTVSIMKFNTDLDEKVTKLAKNMEAMQFKLQQKIEEHIDNNQNKLSVVKQDIATLRKETEERTTRAILTNFTKNLSNENKNLDEKVTKVNNNVDVVKMELQERIDQHIRNNRNQLTDVKPDITTLRKETEEKITRETRENLGSLARTASTENKDLDEKTKKLTNNVDGVQLELQNKIDQHIRNNRNQMTNLNMTLCHSGRKRKRKSHVKSVTDWGVWLELSVPIWVKR</sequence>
<organism evidence="2 3">
    <name type="scientific">Mytilus galloprovincialis</name>
    <name type="common">Mediterranean mussel</name>
    <dbReference type="NCBI Taxonomy" id="29158"/>
    <lineage>
        <taxon>Eukaryota</taxon>
        <taxon>Metazoa</taxon>
        <taxon>Spiralia</taxon>
        <taxon>Lophotrochozoa</taxon>
        <taxon>Mollusca</taxon>
        <taxon>Bivalvia</taxon>
        <taxon>Autobranchia</taxon>
        <taxon>Pteriomorphia</taxon>
        <taxon>Mytilida</taxon>
        <taxon>Mytiloidea</taxon>
        <taxon>Mytilidae</taxon>
        <taxon>Mytilinae</taxon>
        <taxon>Mytilus</taxon>
    </lineage>
</organism>
<reference evidence="2" key="1">
    <citation type="submission" date="2018-11" db="EMBL/GenBank/DDBJ databases">
        <authorList>
            <person name="Alioto T."/>
            <person name="Alioto T."/>
        </authorList>
    </citation>
    <scope>NUCLEOTIDE SEQUENCE</scope>
</reference>
<feature type="coiled-coil region" evidence="1">
    <location>
        <begin position="126"/>
        <end position="187"/>
    </location>
</feature>
<comment type="caution">
    <text evidence="2">The sequence shown here is derived from an EMBL/GenBank/DDBJ whole genome shotgun (WGS) entry which is preliminary data.</text>
</comment>
<proteinExistence type="predicted"/>
<keyword evidence="3" id="KW-1185">Reference proteome</keyword>
<dbReference type="EMBL" id="UYJE01001024">
    <property type="protein sequence ID" value="VDH98586.1"/>
    <property type="molecule type" value="Genomic_DNA"/>
</dbReference>
<keyword evidence="1" id="KW-0175">Coiled coil</keyword>
<evidence type="ECO:0000313" key="3">
    <source>
        <dbReference type="Proteomes" id="UP000596742"/>
    </source>
</evidence>